<organism evidence="1 2">
    <name type="scientific">Dibothriocephalus latus</name>
    <name type="common">Fish tapeworm</name>
    <name type="synonym">Diphyllobothrium latum</name>
    <dbReference type="NCBI Taxonomy" id="60516"/>
    <lineage>
        <taxon>Eukaryota</taxon>
        <taxon>Metazoa</taxon>
        <taxon>Spiralia</taxon>
        <taxon>Lophotrochozoa</taxon>
        <taxon>Platyhelminthes</taxon>
        <taxon>Cestoda</taxon>
        <taxon>Eucestoda</taxon>
        <taxon>Diphyllobothriidea</taxon>
        <taxon>Diphyllobothriidae</taxon>
        <taxon>Dibothriocephalus</taxon>
    </lineage>
</organism>
<sequence length="33" mass="3288">MQDVNIAEVVASSAAAAAAVGTFDWMEAVGAFS</sequence>
<proteinExistence type="predicted"/>
<feature type="non-terminal residue" evidence="1">
    <location>
        <position position="33"/>
    </location>
</feature>
<dbReference type="Proteomes" id="UP000281553">
    <property type="component" value="Unassembled WGS sequence"/>
</dbReference>
<evidence type="ECO:0000313" key="2">
    <source>
        <dbReference type="Proteomes" id="UP000281553"/>
    </source>
</evidence>
<gene>
    <name evidence="1" type="ORF">DILT_LOCUS9285</name>
</gene>
<accession>A0A3P7L9W4</accession>
<dbReference type="AlphaFoldDB" id="A0A3P7L9W4"/>
<keyword evidence="2" id="KW-1185">Reference proteome</keyword>
<protein>
    <submittedName>
        <fullName evidence="1">Uncharacterized protein</fullName>
    </submittedName>
</protein>
<evidence type="ECO:0000313" key="1">
    <source>
        <dbReference type="EMBL" id="VDN13454.1"/>
    </source>
</evidence>
<reference evidence="1 2" key="1">
    <citation type="submission" date="2018-11" db="EMBL/GenBank/DDBJ databases">
        <authorList>
            <consortium name="Pathogen Informatics"/>
        </authorList>
    </citation>
    <scope>NUCLEOTIDE SEQUENCE [LARGE SCALE GENOMIC DNA]</scope>
</reference>
<name>A0A3P7L9W4_DIBLA</name>
<dbReference type="EMBL" id="UYRU01056431">
    <property type="protein sequence ID" value="VDN13454.1"/>
    <property type="molecule type" value="Genomic_DNA"/>
</dbReference>